<feature type="transmembrane region" description="Helical" evidence="8">
    <location>
        <begin position="63"/>
        <end position="82"/>
    </location>
</feature>
<evidence type="ECO:0000256" key="5">
    <source>
        <dbReference type="ARBA" id="ARBA00022692"/>
    </source>
</evidence>
<feature type="transmembrane region" description="Helical" evidence="8">
    <location>
        <begin position="37"/>
        <end position="57"/>
    </location>
</feature>
<reference evidence="10 11" key="1">
    <citation type="submission" date="2015-06" db="EMBL/GenBank/DDBJ databases">
        <title>Draft genome sequencing of a biphenyl-degrading bacterium, Janthinobacterium lividum MEG1.</title>
        <authorList>
            <person name="Shimodaira J."/>
            <person name="Hatta T."/>
        </authorList>
    </citation>
    <scope>NUCLEOTIDE SEQUENCE [LARGE SCALE GENOMIC DNA]</scope>
    <source>
        <strain evidence="10 11">MEG1</strain>
    </source>
</reference>
<sequence>MLDSIASVLHQVPELALFLALALGYAVGQIRFGPIQLGGVCGTLIAALLIGQLGITLDASVKNVFFMLFIFALGYAGGPQFFANLNAKGLRLGILCLIEVVVVLALVLLATRFLGLDQGTAAGMMAGAATESAVVGTATDAISKLALPAARIAELQANVVTAYSITYIFGLIAIVIVTSQIFPLLLRVNLREEADKLWEKMGGAQTDGDGLQATPEMVGRAYRISRGAGRRLDALQHIFAGRASITRVRRHGKVLDLEPALRLRANDEVLVIGHRPALVAAEAILGEEFADTTGLNMAVSAVEVVLQQAALVGQPLRQLALPSGVHVAAVVRGEHSMPPLPDLALQRDDVLRLYGTKDGRELNTALAAIGKRVPTGDRSNIVYASIGIVLGVYIGGFTARLGGIPFSLGTGGGALLTGLVFGWYQARKPGMPGIHPSALDMMKDIGLATFIACVGLASGPQAIELIRQYGLSLPLMGVLIAVVPASLSLLVGHFFLKLEAPVLLGAIAGQQCSTPALSAVQNAAGNSTPLLGYTITYAISNVVLPLLGPLIVALAGSVHA</sequence>
<accession>A0A1S1U824</accession>
<dbReference type="PANTHER" id="PTHR30445">
    <property type="entry name" value="K(+)_H(+) ANTIPORTER SUBUNIT KHTT"/>
    <property type="match status" value="1"/>
</dbReference>
<dbReference type="PROSITE" id="PS51202">
    <property type="entry name" value="RCK_C"/>
    <property type="match status" value="1"/>
</dbReference>
<dbReference type="PANTHER" id="PTHR30445:SF9">
    <property type="match status" value="1"/>
</dbReference>
<evidence type="ECO:0000256" key="6">
    <source>
        <dbReference type="ARBA" id="ARBA00022989"/>
    </source>
</evidence>
<evidence type="ECO:0000256" key="2">
    <source>
        <dbReference type="ARBA" id="ARBA00009854"/>
    </source>
</evidence>
<feature type="transmembrane region" description="Helical" evidence="8">
    <location>
        <begin position="165"/>
        <end position="186"/>
    </location>
</feature>
<dbReference type="NCBIfam" id="TIGR01625">
    <property type="entry name" value="YidE_YbjL_dupl"/>
    <property type="match status" value="1"/>
</dbReference>
<keyword evidence="5 8" id="KW-0812">Transmembrane</keyword>
<keyword evidence="4" id="KW-1003">Cell membrane</keyword>
<evidence type="ECO:0000313" key="11">
    <source>
        <dbReference type="Proteomes" id="UP000179840"/>
    </source>
</evidence>
<evidence type="ECO:0000313" key="10">
    <source>
        <dbReference type="EMBL" id="OHV96565.1"/>
    </source>
</evidence>
<dbReference type="InterPro" id="IPR022457">
    <property type="entry name" value="Asp_Ala_antiprt"/>
</dbReference>
<keyword evidence="6 8" id="KW-1133">Transmembrane helix</keyword>
<feature type="transmembrane region" description="Helical" evidence="8">
    <location>
        <begin position="445"/>
        <end position="463"/>
    </location>
</feature>
<dbReference type="InterPro" id="IPR006037">
    <property type="entry name" value="RCK_C"/>
</dbReference>
<gene>
    <name evidence="10" type="ORF">AKG95_17725</name>
</gene>
<dbReference type="GO" id="GO:0005886">
    <property type="term" value="C:plasma membrane"/>
    <property type="evidence" value="ECO:0007669"/>
    <property type="project" value="UniProtKB-SubCell"/>
</dbReference>
<evidence type="ECO:0000256" key="7">
    <source>
        <dbReference type="ARBA" id="ARBA00023136"/>
    </source>
</evidence>
<evidence type="ECO:0000256" key="3">
    <source>
        <dbReference type="ARBA" id="ARBA00022448"/>
    </source>
</evidence>
<dbReference type="GO" id="GO:0008324">
    <property type="term" value="F:monoatomic cation transmembrane transporter activity"/>
    <property type="evidence" value="ECO:0007669"/>
    <property type="project" value="InterPro"/>
</dbReference>
<dbReference type="RefSeq" id="WP_071078112.1">
    <property type="nucleotide sequence ID" value="NZ_LFKP01000008.1"/>
</dbReference>
<dbReference type="AlphaFoldDB" id="A0A1S1U824"/>
<dbReference type="Proteomes" id="UP000179840">
    <property type="component" value="Unassembled WGS sequence"/>
</dbReference>
<dbReference type="InterPro" id="IPR006512">
    <property type="entry name" value="YidE_YbjL"/>
</dbReference>
<organism evidence="10 11">
    <name type="scientific">Janthinobacterium lividum</name>
    <dbReference type="NCBI Taxonomy" id="29581"/>
    <lineage>
        <taxon>Bacteria</taxon>
        <taxon>Pseudomonadati</taxon>
        <taxon>Pseudomonadota</taxon>
        <taxon>Betaproteobacteria</taxon>
        <taxon>Burkholderiales</taxon>
        <taxon>Oxalobacteraceae</taxon>
        <taxon>Janthinobacterium</taxon>
    </lineage>
</organism>
<protein>
    <submittedName>
        <fullName evidence="10">Aspartate:alanine antiporter</fullName>
    </submittedName>
</protein>
<evidence type="ECO:0000256" key="4">
    <source>
        <dbReference type="ARBA" id="ARBA00022475"/>
    </source>
</evidence>
<dbReference type="EMBL" id="LFKP01000008">
    <property type="protein sequence ID" value="OHV96565.1"/>
    <property type="molecule type" value="Genomic_DNA"/>
</dbReference>
<dbReference type="Pfam" id="PF02080">
    <property type="entry name" value="TrkA_C"/>
    <property type="match status" value="1"/>
</dbReference>
<feature type="transmembrane region" description="Helical" evidence="8">
    <location>
        <begin position="404"/>
        <end position="424"/>
    </location>
</feature>
<feature type="transmembrane region" description="Helical" evidence="8">
    <location>
        <begin position="475"/>
        <end position="496"/>
    </location>
</feature>
<feature type="transmembrane region" description="Helical" evidence="8">
    <location>
        <begin position="94"/>
        <end position="115"/>
    </location>
</feature>
<evidence type="ECO:0000256" key="1">
    <source>
        <dbReference type="ARBA" id="ARBA00004651"/>
    </source>
</evidence>
<feature type="transmembrane region" description="Helical" evidence="8">
    <location>
        <begin position="381"/>
        <end position="398"/>
    </location>
</feature>
<dbReference type="Pfam" id="PF06826">
    <property type="entry name" value="Asp-Al_Ex"/>
    <property type="match status" value="2"/>
</dbReference>
<feature type="domain" description="RCK C-terminal" evidence="9">
    <location>
        <begin position="287"/>
        <end position="369"/>
    </location>
</feature>
<dbReference type="SUPFAM" id="SSF116726">
    <property type="entry name" value="TrkA C-terminal domain-like"/>
    <property type="match status" value="2"/>
</dbReference>
<evidence type="ECO:0000259" key="9">
    <source>
        <dbReference type="PROSITE" id="PS51202"/>
    </source>
</evidence>
<dbReference type="Gene3D" id="3.30.70.1450">
    <property type="entry name" value="Regulator of K+ conductance, C-terminal domain"/>
    <property type="match status" value="1"/>
</dbReference>
<comment type="similarity">
    <text evidence="2">Belongs to the AAE transporter (TC 2.A.81) family.</text>
</comment>
<feature type="transmembrane region" description="Helical" evidence="8">
    <location>
        <begin position="12"/>
        <end position="30"/>
    </location>
</feature>
<proteinExistence type="inferred from homology"/>
<keyword evidence="7 8" id="KW-0472">Membrane</keyword>
<name>A0A1S1U824_9BURK</name>
<dbReference type="NCBIfam" id="TIGR03802">
    <property type="entry name" value="Asp_Ala_antiprt"/>
    <property type="match status" value="1"/>
</dbReference>
<comment type="caution">
    <text evidence="10">The sequence shown here is derived from an EMBL/GenBank/DDBJ whole genome shotgun (WGS) entry which is preliminary data.</text>
</comment>
<dbReference type="GO" id="GO:0006813">
    <property type="term" value="P:potassium ion transport"/>
    <property type="evidence" value="ECO:0007669"/>
    <property type="project" value="InterPro"/>
</dbReference>
<comment type="subcellular location">
    <subcellularLocation>
        <location evidence="1">Cell membrane</location>
        <topology evidence="1">Multi-pass membrane protein</topology>
    </subcellularLocation>
</comment>
<keyword evidence="3" id="KW-0813">Transport</keyword>
<dbReference type="InterPro" id="IPR036721">
    <property type="entry name" value="RCK_C_sf"/>
</dbReference>
<dbReference type="InterPro" id="IPR050144">
    <property type="entry name" value="AAE_transporter"/>
</dbReference>
<evidence type="ECO:0000256" key="8">
    <source>
        <dbReference type="SAM" id="Phobius"/>
    </source>
</evidence>